<dbReference type="eggNOG" id="COG0626">
    <property type="taxonomic scope" value="Bacteria"/>
</dbReference>
<accession>D4YRC9</accession>
<gene>
    <name evidence="1" type="ORF">HMPREF0493_0057</name>
</gene>
<keyword evidence="2" id="KW-1185">Reference proteome</keyword>
<comment type="caution">
    <text evidence="1">The sequence shown here is derived from an EMBL/GenBank/DDBJ whole genome shotgun (WGS) entry which is preliminary data.</text>
</comment>
<evidence type="ECO:0008006" key="3">
    <source>
        <dbReference type="Google" id="ProtNLM"/>
    </source>
</evidence>
<name>D4YRC9_9LACO</name>
<feature type="non-terminal residue" evidence="1">
    <location>
        <position position="247"/>
    </location>
</feature>
<protein>
    <recommendedName>
        <fullName evidence="3">Aminotransferase class I/classII domain-containing protein</fullName>
    </recommendedName>
</protein>
<dbReference type="OrthoDB" id="1630871at2"/>
<dbReference type="AlphaFoldDB" id="D4YRC9"/>
<dbReference type="Proteomes" id="UP000004069">
    <property type="component" value="Unassembled WGS sequence"/>
</dbReference>
<dbReference type="EMBL" id="ADNY01000002">
    <property type="protein sequence ID" value="EFG56302.1"/>
    <property type="molecule type" value="Genomic_DNA"/>
</dbReference>
<evidence type="ECO:0000313" key="2">
    <source>
        <dbReference type="Proteomes" id="UP000004069"/>
    </source>
</evidence>
<proteinExistence type="predicted"/>
<organism evidence="1 2">
    <name type="scientific">Lactobacillus amylolyticus DSM 11664</name>
    <dbReference type="NCBI Taxonomy" id="585524"/>
    <lineage>
        <taxon>Bacteria</taxon>
        <taxon>Bacillati</taxon>
        <taxon>Bacillota</taxon>
        <taxon>Bacilli</taxon>
        <taxon>Lactobacillales</taxon>
        <taxon>Lactobacillaceae</taxon>
        <taxon>Lactobacillus</taxon>
    </lineage>
</organism>
<sequence>MNNTQIYLNQLKEWKNLRQIQQEMDLPFCNNEKLTDNLISNEQKIYKLNKVIRQDWRRKIGDLTSSIYKSTLWQTNISDAQGAEYHYSYETLLNDENAFSDLLGYSIQGMHNKTFLFSSGMNAISNILYCFSSFIRENLNIQASVGYFETKYFFKILSSMGNRINLDIKCDIDANVFYFEPIKYDATLSVTNIDDLIDRINNSKAKIKFVIMDSTMHNRTNIFQNIIKKISNIRNIVFCDIRSGLKL</sequence>
<reference evidence="1 2" key="1">
    <citation type="submission" date="2010-04" db="EMBL/GenBank/DDBJ databases">
        <authorList>
            <person name="Muzny D."/>
            <person name="Qin X."/>
            <person name="Deng J."/>
            <person name="Jiang H."/>
            <person name="Liu Y."/>
            <person name="Qu J."/>
            <person name="Song X.-Z."/>
            <person name="Zhang L."/>
            <person name="Thornton R."/>
            <person name="Coyle M."/>
            <person name="Francisco L."/>
            <person name="Jackson L."/>
            <person name="Javaid M."/>
            <person name="Korchina V."/>
            <person name="Kovar C."/>
            <person name="Mata R."/>
            <person name="Mathew T."/>
            <person name="Ngo R."/>
            <person name="Nguyen L."/>
            <person name="Nguyen N."/>
            <person name="Okwuonu G."/>
            <person name="Ongeri F."/>
            <person name="Pham C."/>
            <person name="Simmons D."/>
            <person name="Wilczek-Boney K."/>
            <person name="Hale W."/>
            <person name="Jakkamsetti A."/>
            <person name="Pham P."/>
            <person name="Ruth R."/>
            <person name="San Lucas F."/>
            <person name="Warren J."/>
            <person name="Zhang J."/>
            <person name="Zhao Z."/>
            <person name="Zhou C."/>
            <person name="Zhu D."/>
            <person name="Lee S."/>
            <person name="Bess C."/>
            <person name="Blankenburg K."/>
            <person name="Forbes L."/>
            <person name="Fu Q."/>
            <person name="Gubbala S."/>
            <person name="Hirani K."/>
            <person name="Jayaseelan J.C."/>
            <person name="Lara F."/>
            <person name="Munidasa M."/>
            <person name="Palculict T."/>
            <person name="Patil S."/>
            <person name="Pu L.-L."/>
            <person name="Saada N."/>
            <person name="Tang L."/>
            <person name="Weissenberger G."/>
            <person name="Zhu Y."/>
            <person name="Hemphill L."/>
            <person name="Shang Y."/>
            <person name="Youmans B."/>
            <person name="Ayvaz T."/>
            <person name="Ross M."/>
            <person name="Santibanez J."/>
            <person name="Aqrawi P."/>
            <person name="Gross S."/>
            <person name="Joshi V."/>
            <person name="Fowler G."/>
            <person name="Nazareth L."/>
            <person name="Reid J."/>
            <person name="Worley K."/>
            <person name="Petrosino J."/>
            <person name="Highlander S."/>
            <person name="Gibbs R."/>
        </authorList>
    </citation>
    <scope>NUCLEOTIDE SEQUENCE [LARGE SCALE GENOMIC DNA]</scope>
    <source>
        <strain evidence="1 2">DSM 11664</strain>
    </source>
</reference>
<dbReference type="RefSeq" id="WP_006351211.1">
    <property type="nucleotide sequence ID" value="NZ_ADNY01000002.1"/>
</dbReference>
<evidence type="ECO:0000313" key="1">
    <source>
        <dbReference type="EMBL" id="EFG56302.1"/>
    </source>
</evidence>